<sequence length="428" mass="45629">MRDTSVSVRRRVRTGLCSAALFGVALSLVGCDQQDKPPAPPRPAGPPPLAPEMRLHPVTFDALPGWGGDRPSAALPALRWSCEAFGKRTDADAWVGPGAYGGTVADWQRLCAGLNRLLPPGQESGQEETVLRSWLRETFQPYAVGMVEADGQAKYEGTFTGYYEATLKGSLTRQPGYQVPLYGPPADLITVDMGALFSDMAGVKVVGRLTEKTIEPYWTRAQIDGGALAASGAPVVAWAADAVDAHILHIQGSGVLELPDGGVVQVGYAGNNGHKFVGIGRTMLDRGLVGSGQASMPAIRDWLKTHPDQAPEVLASNPRYIFFRQLQGLGPLGALDVPLTPGRSLAVDPRYVPLGVPLWLSSVDPDMLPLARLMVAQDVGSAIKGVVRGDFFWGSGESALEKAGRMKSSGSYYLLLPRDRKEAPPARP</sequence>
<evidence type="ECO:0000313" key="8">
    <source>
        <dbReference type="Proteomes" id="UP000185678"/>
    </source>
</evidence>
<dbReference type="STRING" id="80876.SAMN05421779_102164"/>
<evidence type="ECO:0000256" key="2">
    <source>
        <dbReference type="ARBA" id="ARBA00012587"/>
    </source>
</evidence>
<dbReference type="InterPro" id="IPR036908">
    <property type="entry name" value="RlpA-like_sf"/>
</dbReference>
<dbReference type="PIRSF" id="PIRSF019422">
    <property type="entry name" value="MltA"/>
    <property type="match status" value="1"/>
</dbReference>
<evidence type="ECO:0000256" key="3">
    <source>
        <dbReference type="ARBA" id="ARBA00023239"/>
    </source>
</evidence>
<dbReference type="OrthoDB" id="9783686at2"/>
<feature type="domain" description="Lytic transglycosylase MltA" evidence="6">
    <location>
        <begin position="166"/>
        <end position="324"/>
    </location>
</feature>
<dbReference type="Proteomes" id="UP000185678">
    <property type="component" value="Unassembled WGS sequence"/>
</dbReference>
<dbReference type="AlphaFoldDB" id="A0A1N7JEM0"/>
<evidence type="ECO:0000256" key="1">
    <source>
        <dbReference type="ARBA" id="ARBA00001420"/>
    </source>
</evidence>
<organism evidence="7 8">
    <name type="scientific">Insolitispirillum peregrinum</name>
    <dbReference type="NCBI Taxonomy" id="80876"/>
    <lineage>
        <taxon>Bacteria</taxon>
        <taxon>Pseudomonadati</taxon>
        <taxon>Pseudomonadota</taxon>
        <taxon>Alphaproteobacteria</taxon>
        <taxon>Rhodospirillales</taxon>
        <taxon>Novispirillaceae</taxon>
        <taxon>Insolitispirillum</taxon>
    </lineage>
</organism>
<dbReference type="InterPro" id="IPR005300">
    <property type="entry name" value="MltA_B"/>
</dbReference>
<dbReference type="GO" id="GO:0009253">
    <property type="term" value="P:peptidoglycan catabolic process"/>
    <property type="evidence" value="ECO:0007669"/>
    <property type="project" value="TreeGrafter"/>
</dbReference>
<dbReference type="GO" id="GO:0009254">
    <property type="term" value="P:peptidoglycan turnover"/>
    <property type="evidence" value="ECO:0007669"/>
    <property type="project" value="InterPro"/>
</dbReference>
<protein>
    <recommendedName>
        <fullName evidence="2">peptidoglycan lytic exotransglycosylase</fullName>
        <ecNumber evidence="2">4.2.2.n1</ecNumber>
    </recommendedName>
    <alternativeName>
        <fullName evidence="5">Murein hydrolase A</fullName>
    </alternativeName>
</protein>
<dbReference type="CDD" id="cd14485">
    <property type="entry name" value="mltA_like_LT_A"/>
    <property type="match status" value="1"/>
</dbReference>
<dbReference type="PANTHER" id="PTHR30124">
    <property type="entry name" value="MEMBRANE-BOUND LYTIC MUREIN TRANSGLYCOSYLASE A"/>
    <property type="match status" value="1"/>
</dbReference>
<keyword evidence="3" id="KW-0456">Lyase</keyword>
<evidence type="ECO:0000256" key="5">
    <source>
        <dbReference type="ARBA" id="ARBA00030918"/>
    </source>
</evidence>
<dbReference type="PANTHER" id="PTHR30124:SF0">
    <property type="entry name" value="MEMBRANE-BOUND LYTIC MUREIN TRANSGLYCOSYLASE A"/>
    <property type="match status" value="1"/>
</dbReference>
<evidence type="ECO:0000313" key="7">
    <source>
        <dbReference type="EMBL" id="SIS47711.1"/>
    </source>
</evidence>
<dbReference type="Pfam" id="PF06725">
    <property type="entry name" value="3D"/>
    <property type="match status" value="1"/>
</dbReference>
<reference evidence="7 8" key="1">
    <citation type="submission" date="2017-01" db="EMBL/GenBank/DDBJ databases">
        <authorList>
            <person name="Mah S.A."/>
            <person name="Swanson W.J."/>
            <person name="Moy G.W."/>
            <person name="Vacquier V.D."/>
        </authorList>
    </citation>
    <scope>NUCLEOTIDE SEQUENCE [LARGE SCALE GENOMIC DNA]</scope>
    <source>
        <strain evidence="7 8">DSM 11589</strain>
    </source>
</reference>
<keyword evidence="8" id="KW-1185">Reference proteome</keyword>
<dbReference type="CDD" id="cd14668">
    <property type="entry name" value="mlta_B"/>
    <property type="match status" value="1"/>
</dbReference>
<dbReference type="GO" id="GO:0071555">
    <property type="term" value="P:cell wall organization"/>
    <property type="evidence" value="ECO:0007669"/>
    <property type="project" value="UniProtKB-KW"/>
</dbReference>
<evidence type="ECO:0000259" key="6">
    <source>
        <dbReference type="SMART" id="SM00925"/>
    </source>
</evidence>
<dbReference type="EMBL" id="FTOA01000002">
    <property type="protein sequence ID" value="SIS47711.1"/>
    <property type="molecule type" value="Genomic_DNA"/>
</dbReference>
<dbReference type="EC" id="4.2.2.n1" evidence="2"/>
<name>A0A1N7JEM0_9PROT</name>
<dbReference type="GO" id="GO:0019867">
    <property type="term" value="C:outer membrane"/>
    <property type="evidence" value="ECO:0007669"/>
    <property type="project" value="InterPro"/>
</dbReference>
<gene>
    <name evidence="7" type="ORF">SAMN05421779_102164</name>
</gene>
<evidence type="ECO:0000256" key="4">
    <source>
        <dbReference type="ARBA" id="ARBA00023316"/>
    </source>
</evidence>
<dbReference type="InterPro" id="IPR026044">
    <property type="entry name" value="MltA"/>
</dbReference>
<dbReference type="SMART" id="SM00925">
    <property type="entry name" value="MltA"/>
    <property type="match status" value="1"/>
</dbReference>
<dbReference type="Gene3D" id="2.40.240.50">
    <property type="entry name" value="Barwin-like endoglucanases"/>
    <property type="match status" value="1"/>
</dbReference>
<accession>A0A1N7JEM0</accession>
<keyword evidence="4" id="KW-0961">Cell wall biogenesis/degradation</keyword>
<dbReference type="SUPFAM" id="SSF50685">
    <property type="entry name" value="Barwin-like endoglucanases"/>
    <property type="match status" value="1"/>
</dbReference>
<dbReference type="PROSITE" id="PS51257">
    <property type="entry name" value="PROKAR_LIPOPROTEIN"/>
    <property type="match status" value="1"/>
</dbReference>
<dbReference type="InterPro" id="IPR010611">
    <property type="entry name" value="3D_dom"/>
</dbReference>
<dbReference type="GO" id="GO:0004553">
    <property type="term" value="F:hydrolase activity, hydrolyzing O-glycosyl compounds"/>
    <property type="evidence" value="ECO:0007669"/>
    <property type="project" value="InterPro"/>
</dbReference>
<dbReference type="RefSeq" id="WP_076399073.1">
    <property type="nucleotide sequence ID" value="NZ_FTOA01000002.1"/>
</dbReference>
<dbReference type="GO" id="GO:0008933">
    <property type="term" value="F:peptidoglycan lytic transglycosylase activity"/>
    <property type="evidence" value="ECO:0007669"/>
    <property type="project" value="TreeGrafter"/>
</dbReference>
<dbReference type="Pfam" id="PF03562">
    <property type="entry name" value="MltA"/>
    <property type="match status" value="1"/>
</dbReference>
<dbReference type="Gene3D" id="2.40.40.10">
    <property type="entry name" value="RlpA-like domain"/>
    <property type="match status" value="1"/>
</dbReference>
<comment type="catalytic activity">
    <reaction evidence="1">
        <text>Exolytic cleavage of the (1-&gt;4)-beta-glycosidic linkage between N-acetylmuramic acid (MurNAc) and N-acetylglucosamine (GlcNAc) residues in peptidoglycan, from either the reducing or the non-reducing ends of the peptidoglycan chains, with concomitant formation of a 1,6-anhydrobond in the MurNAc residue.</text>
        <dbReference type="EC" id="4.2.2.n1"/>
    </reaction>
</comment>
<proteinExistence type="predicted"/>